<name>A0ABR3XY94_9PEZI</name>
<evidence type="ECO:0000313" key="2">
    <source>
        <dbReference type="Proteomes" id="UP001586593"/>
    </source>
</evidence>
<organism evidence="1 2">
    <name type="scientific">Phialemonium thermophilum</name>
    <dbReference type="NCBI Taxonomy" id="223376"/>
    <lineage>
        <taxon>Eukaryota</taxon>
        <taxon>Fungi</taxon>
        <taxon>Dikarya</taxon>
        <taxon>Ascomycota</taxon>
        <taxon>Pezizomycotina</taxon>
        <taxon>Sordariomycetes</taxon>
        <taxon>Sordariomycetidae</taxon>
        <taxon>Cephalothecales</taxon>
        <taxon>Cephalothecaceae</taxon>
        <taxon>Phialemonium</taxon>
    </lineage>
</organism>
<comment type="caution">
    <text evidence="1">The sequence shown here is derived from an EMBL/GenBank/DDBJ whole genome shotgun (WGS) entry which is preliminary data.</text>
</comment>
<dbReference type="EMBL" id="JAZHXJ010000032">
    <property type="protein sequence ID" value="KAL1880527.1"/>
    <property type="molecule type" value="Genomic_DNA"/>
</dbReference>
<sequence length="176" mass="19213">MAPVLICTSYQLRLDETNENRDGVAREYIYRGEVHKGGVWAAMMAFALGASSSTSIQAQVLYVRNRNTMLRNVTHESLDLLFPHPRSFSGRSLSLLPSLVPILGCSPLTVKVVLLRAGPSIPSLPCKRIEPGMARAGEGTGREGQGQGSSSQHVTLQSIFCSWRYPLSAHSQDCIQ</sequence>
<proteinExistence type="predicted"/>
<evidence type="ECO:0000313" key="1">
    <source>
        <dbReference type="EMBL" id="KAL1880527.1"/>
    </source>
</evidence>
<accession>A0ABR3XY94</accession>
<protein>
    <submittedName>
        <fullName evidence="1">Uncharacterized protein</fullName>
    </submittedName>
</protein>
<gene>
    <name evidence="1" type="ORF">VTK73DRAFT_5727</name>
</gene>
<reference evidence="1 2" key="1">
    <citation type="journal article" date="2024" name="Commun. Biol.">
        <title>Comparative genomic analysis of thermophilic fungi reveals convergent evolutionary adaptations and gene losses.</title>
        <authorList>
            <person name="Steindorff A.S."/>
            <person name="Aguilar-Pontes M.V."/>
            <person name="Robinson A.J."/>
            <person name="Andreopoulos B."/>
            <person name="LaButti K."/>
            <person name="Kuo A."/>
            <person name="Mondo S."/>
            <person name="Riley R."/>
            <person name="Otillar R."/>
            <person name="Haridas S."/>
            <person name="Lipzen A."/>
            <person name="Grimwood J."/>
            <person name="Schmutz J."/>
            <person name="Clum A."/>
            <person name="Reid I.D."/>
            <person name="Moisan M.C."/>
            <person name="Butler G."/>
            <person name="Nguyen T.T.M."/>
            <person name="Dewar K."/>
            <person name="Conant G."/>
            <person name="Drula E."/>
            <person name="Henrissat B."/>
            <person name="Hansel C."/>
            <person name="Singer S."/>
            <person name="Hutchinson M.I."/>
            <person name="de Vries R.P."/>
            <person name="Natvig D.O."/>
            <person name="Powell A.J."/>
            <person name="Tsang A."/>
            <person name="Grigoriev I.V."/>
        </authorList>
    </citation>
    <scope>NUCLEOTIDE SEQUENCE [LARGE SCALE GENOMIC DNA]</scope>
    <source>
        <strain evidence="1 2">ATCC 24622</strain>
    </source>
</reference>
<dbReference type="Proteomes" id="UP001586593">
    <property type="component" value="Unassembled WGS sequence"/>
</dbReference>
<keyword evidence="2" id="KW-1185">Reference proteome</keyword>